<evidence type="ECO:0000313" key="2">
    <source>
        <dbReference type="EMBL" id="QAA80549.1"/>
    </source>
</evidence>
<dbReference type="Gene3D" id="3.40.630.10">
    <property type="entry name" value="Zn peptidases"/>
    <property type="match status" value="1"/>
</dbReference>
<dbReference type="SUPFAM" id="SSF53187">
    <property type="entry name" value="Zn-dependent exopeptidases"/>
    <property type="match status" value="1"/>
</dbReference>
<dbReference type="OrthoDB" id="9789219at2"/>
<dbReference type="Proteomes" id="UP000285517">
    <property type="component" value="Chromosome"/>
</dbReference>
<dbReference type="Pfam" id="PF04389">
    <property type="entry name" value="Peptidase_M28"/>
    <property type="match status" value="1"/>
</dbReference>
<sequence>MEANIENLYRHVAFLTSIYPYRNYKNIESLQKAAAYIEVEMKEIGLPTTRQQWEAKGNTYENIFAQYQPKKTKRFIIGAHYDVYKESAGADDNASSVAGLMEIARMLTEISLNLDYGIDFVFFCLEEPPFFKTDKMGSYIHANSIADTDKDYIGMIALEMIGYYREEKQISKDDSLYKNQLIVSWIKRYDAFNKKISQLLKANGKMDSRRLSYANDYLNNCPSDHRNYWPFHIPAVMVIGTGGHGNPHYHTNTDTIETLDFEIMREAVGSIGYTLFNFSE</sequence>
<dbReference type="KEGG" id="aev:EI546_01860"/>
<dbReference type="AlphaFoldDB" id="A0A410FZW3"/>
<dbReference type="InterPro" id="IPR045175">
    <property type="entry name" value="M28_fam"/>
</dbReference>
<dbReference type="PANTHER" id="PTHR12147:SF26">
    <property type="entry name" value="PEPTIDASE M28 DOMAIN-CONTAINING PROTEIN"/>
    <property type="match status" value="1"/>
</dbReference>
<protein>
    <submittedName>
        <fullName evidence="2">M28 family peptidase</fullName>
    </submittedName>
</protein>
<dbReference type="InterPro" id="IPR007484">
    <property type="entry name" value="Peptidase_M28"/>
</dbReference>
<dbReference type="EMBL" id="CP034951">
    <property type="protein sequence ID" value="QAA80549.1"/>
    <property type="molecule type" value="Genomic_DNA"/>
</dbReference>
<organism evidence="2 3">
    <name type="scientific">Aequorivita ciconiae</name>
    <dbReference type="NCBI Taxonomy" id="2494375"/>
    <lineage>
        <taxon>Bacteria</taxon>
        <taxon>Pseudomonadati</taxon>
        <taxon>Bacteroidota</taxon>
        <taxon>Flavobacteriia</taxon>
        <taxon>Flavobacteriales</taxon>
        <taxon>Flavobacteriaceae</taxon>
        <taxon>Aequorivita</taxon>
    </lineage>
</organism>
<keyword evidence="3" id="KW-1185">Reference proteome</keyword>
<feature type="domain" description="Peptidase M28" evidence="1">
    <location>
        <begin position="62"/>
        <end position="265"/>
    </location>
</feature>
<proteinExistence type="predicted"/>
<gene>
    <name evidence="2" type="ORF">EI546_01860</name>
</gene>
<evidence type="ECO:0000259" key="1">
    <source>
        <dbReference type="Pfam" id="PF04389"/>
    </source>
</evidence>
<evidence type="ECO:0000313" key="3">
    <source>
        <dbReference type="Proteomes" id="UP000285517"/>
    </source>
</evidence>
<name>A0A410FZW3_9FLAO</name>
<accession>A0A410FZW3</accession>
<reference evidence="2 3" key="1">
    <citation type="submission" date="2019-01" db="EMBL/GenBank/DDBJ databases">
        <title>Complete genome sequencing of Aequorivita sp. H23M31.</title>
        <authorList>
            <person name="Bae J.-W."/>
        </authorList>
    </citation>
    <scope>NUCLEOTIDE SEQUENCE [LARGE SCALE GENOMIC DNA]</scope>
    <source>
        <strain evidence="2 3">H23M31</strain>
    </source>
</reference>
<dbReference type="GO" id="GO:0006508">
    <property type="term" value="P:proteolysis"/>
    <property type="evidence" value="ECO:0007669"/>
    <property type="project" value="InterPro"/>
</dbReference>
<dbReference type="RefSeq" id="WP_128248948.1">
    <property type="nucleotide sequence ID" value="NZ_CP034951.1"/>
</dbReference>
<dbReference type="GO" id="GO:0008235">
    <property type="term" value="F:metalloexopeptidase activity"/>
    <property type="evidence" value="ECO:0007669"/>
    <property type="project" value="InterPro"/>
</dbReference>
<dbReference type="PANTHER" id="PTHR12147">
    <property type="entry name" value="METALLOPEPTIDASE M28 FAMILY MEMBER"/>
    <property type="match status" value="1"/>
</dbReference>